<keyword evidence="2" id="KW-1185">Reference proteome</keyword>
<sequence>MTLTPIACSFEIGKLDVNGRIQLTPYGRFFASDGRDDKGGWYVDDSNGYLLADELNTRQVEPMVDYEHKTLRAKEFGEENPASGWIKKVEYISGQGLFADVKWTDKAREQIKSGEYKYLSPLFLADSEGKVVKIVNAALTNTPACHEIAEVYALSADFHSQTGNNNQMLAILQQLFGTPNATEAEMKEKLTALSASKGDSKVALSAVYDELKSKDTQMVALSAKVDNPDPAKYVALSELQTVQSELNQVKAQMNADKAAALIETALSEGKLLPAQKAWAEELAKTNLTALSDYLKTVTPNPALGGMQSQDKPTEQTVALSEAERAAVKMLGMSEEEFIKVHKETK</sequence>
<evidence type="ECO:0000313" key="1">
    <source>
        <dbReference type="EMBL" id="PJG86210.1"/>
    </source>
</evidence>
<organism evidence="1 2">
    <name type="scientific">Conservatibacter flavescens</name>
    <dbReference type="NCBI Taxonomy" id="28161"/>
    <lineage>
        <taxon>Bacteria</taxon>
        <taxon>Pseudomonadati</taxon>
        <taxon>Pseudomonadota</taxon>
        <taxon>Gammaproteobacteria</taxon>
        <taxon>Pasteurellales</taxon>
        <taxon>Pasteurellaceae</taxon>
        <taxon>Conservatibacter</taxon>
    </lineage>
</organism>
<dbReference type="EMBL" id="PHHA01000003">
    <property type="protein sequence ID" value="PJG86210.1"/>
    <property type="molecule type" value="Genomic_DNA"/>
</dbReference>
<proteinExistence type="predicted"/>
<reference evidence="1 2" key="1">
    <citation type="submission" date="2017-11" db="EMBL/GenBank/DDBJ databases">
        <title>Reclassification of Bisgaard taxon 7 as Conservatibacter flavescens gen. nov., sp. nov.</title>
        <authorList>
            <person name="Christensen H."/>
        </authorList>
    </citation>
    <scope>NUCLEOTIDE SEQUENCE [LARGE SCALE GENOMIC DNA]</scope>
    <source>
        <strain evidence="1 2">7_4</strain>
    </source>
</reference>
<dbReference type="Pfam" id="PF10123">
    <property type="entry name" value="Mu-like_Pro"/>
    <property type="match status" value="1"/>
</dbReference>
<evidence type="ECO:0008006" key="3">
    <source>
        <dbReference type="Google" id="ProtNLM"/>
    </source>
</evidence>
<accession>A0A2M8S4Y5</accession>
<dbReference type="OrthoDB" id="2043985at2"/>
<dbReference type="RefSeq" id="WP_100288142.1">
    <property type="nucleotide sequence ID" value="NZ_PHHA01000003.1"/>
</dbReference>
<evidence type="ECO:0000313" key="2">
    <source>
        <dbReference type="Proteomes" id="UP000229329"/>
    </source>
</evidence>
<dbReference type="PIRSF" id="PIRSF016624">
    <property type="entry name" value="Mu_prophg_I"/>
    <property type="match status" value="1"/>
</dbReference>
<dbReference type="AlphaFoldDB" id="A0A2M8S4Y5"/>
<dbReference type="Proteomes" id="UP000229329">
    <property type="component" value="Unassembled WGS sequence"/>
</dbReference>
<comment type="caution">
    <text evidence="1">The sequence shown here is derived from an EMBL/GenBank/DDBJ whole genome shotgun (WGS) entry which is preliminary data.</text>
</comment>
<gene>
    <name evidence="1" type="ORF">CVP05_03295</name>
</gene>
<protein>
    <recommendedName>
        <fullName evidence="3">I protein</fullName>
    </recommendedName>
</protein>
<name>A0A2M8S4Y5_9PAST</name>
<dbReference type="InterPro" id="IPR012106">
    <property type="entry name" value="Phage_Mu_Gp1"/>
</dbReference>